<dbReference type="PANTHER" id="PTHR11829">
    <property type="entry name" value="FORKHEAD BOX PROTEIN"/>
    <property type="match status" value="1"/>
</dbReference>
<reference evidence="6" key="1">
    <citation type="journal article" date="2019" name="bioRxiv">
        <title>The Genome of the Zebra Mussel, Dreissena polymorpha: A Resource for Invasive Species Research.</title>
        <authorList>
            <person name="McCartney M.A."/>
            <person name="Auch B."/>
            <person name="Kono T."/>
            <person name="Mallez S."/>
            <person name="Zhang Y."/>
            <person name="Obille A."/>
            <person name="Becker A."/>
            <person name="Abrahante J.E."/>
            <person name="Garbe J."/>
            <person name="Badalamenti J.P."/>
            <person name="Herman A."/>
            <person name="Mangelson H."/>
            <person name="Liachko I."/>
            <person name="Sullivan S."/>
            <person name="Sone E.D."/>
            <person name="Koren S."/>
            <person name="Silverstein K.A.T."/>
            <person name="Beckman K.B."/>
            <person name="Gohl D.M."/>
        </authorList>
    </citation>
    <scope>NUCLEOTIDE SEQUENCE</scope>
    <source>
        <strain evidence="6">Duluth1</strain>
        <tissue evidence="6">Whole animal</tissue>
    </source>
</reference>
<dbReference type="InterPro" id="IPR036388">
    <property type="entry name" value="WH-like_DNA-bd_sf"/>
</dbReference>
<dbReference type="GO" id="GO:0009653">
    <property type="term" value="P:anatomical structure morphogenesis"/>
    <property type="evidence" value="ECO:0007669"/>
    <property type="project" value="TreeGrafter"/>
</dbReference>
<dbReference type="FunFam" id="1.10.10.10:FF:000352">
    <property type="entry name" value="Forkhead box Q2"/>
    <property type="match status" value="1"/>
</dbReference>
<dbReference type="AlphaFoldDB" id="A0A9D4QK98"/>
<evidence type="ECO:0000256" key="3">
    <source>
        <dbReference type="PROSITE-ProRule" id="PRU00089"/>
    </source>
</evidence>
<protein>
    <recommendedName>
        <fullName evidence="5">Fork-head domain-containing protein</fullName>
    </recommendedName>
</protein>
<evidence type="ECO:0000256" key="1">
    <source>
        <dbReference type="ARBA" id="ARBA00023125"/>
    </source>
</evidence>
<evidence type="ECO:0000313" key="7">
    <source>
        <dbReference type="Proteomes" id="UP000828390"/>
    </source>
</evidence>
<feature type="domain" description="Fork-head" evidence="5">
    <location>
        <begin position="83"/>
        <end position="175"/>
    </location>
</feature>
<dbReference type="OrthoDB" id="5954824at2759"/>
<name>A0A9D4QK98_DREPO</name>
<feature type="compositionally biased region" description="Basic and acidic residues" evidence="4">
    <location>
        <begin position="400"/>
        <end position="431"/>
    </location>
</feature>
<dbReference type="PRINTS" id="PR00053">
    <property type="entry name" value="FORKHEAD"/>
</dbReference>
<dbReference type="PROSITE" id="PS50039">
    <property type="entry name" value="FORK_HEAD_3"/>
    <property type="match status" value="1"/>
</dbReference>
<dbReference type="SUPFAM" id="SSF46785">
    <property type="entry name" value="Winged helix' DNA-binding domain"/>
    <property type="match status" value="1"/>
</dbReference>
<evidence type="ECO:0000259" key="5">
    <source>
        <dbReference type="PROSITE" id="PS50039"/>
    </source>
</evidence>
<feature type="DNA-binding region" description="Fork-head" evidence="3">
    <location>
        <begin position="83"/>
        <end position="175"/>
    </location>
</feature>
<dbReference type="SMART" id="SM00339">
    <property type="entry name" value="FH"/>
    <property type="match status" value="1"/>
</dbReference>
<comment type="caution">
    <text evidence="6">The sequence shown here is derived from an EMBL/GenBank/DDBJ whole genome shotgun (WGS) entry which is preliminary data.</text>
</comment>
<dbReference type="Pfam" id="PF00250">
    <property type="entry name" value="Forkhead"/>
    <property type="match status" value="1"/>
</dbReference>
<dbReference type="EMBL" id="JAIWYP010000004">
    <property type="protein sequence ID" value="KAH3834224.1"/>
    <property type="molecule type" value="Genomic_DNA"/>
</dbReference>
<dbReference type="GO" id="GO:0030154">
    <property type="term" value="P:cell differentiation"/>
    <property type="evidence" value="ECO:0007669"/>
    <property type="project" value="TreeGrafter"/>
</dbReference>
<accession>A0A9D4QK98</accession>
<dbReference type="PROSITE" id="PS00658">
    <property type="entry name" value="FORK_HEAD_2"/>
    <property type="match status" value="1"/>
</dbReference>
<dbReference type="GO" id="GO:0005634">
    <property type="term" value="C:nucleus"/>
    <property type="evidence" value="ECO:0007669"/>
    <property type="project" value="UniProtKB-SubCell"/>
</dbReference>
<dbReference type="GO" id="GO:0000981">
    <property type="term" value="F:DNA-binding transcription factor activity, RNA polymerase II-specific"/>
    <property type="evidence" value="ECO:0007669"/>
    <property type="project" value="TreeGrafter"/>
</dbReference>
<feature type="compositionally biased region" description="Basic and acidic residues" evidence="4">
    <location>
        <begin position="337"/>
        <end position="361"/>
    </location>
</feature>
<dbReference type="GO" id="GO:0000978">
    <property type="term" value="F:RNA polymerase II cis-regulatory region sequence-specific DNA binding"/>
    <property type="evidence" value="ECO:0007669"/>
    <property type="project" value="TreeGrafter"/>
</dbReference>
<proteinExistence type="predicted"/>
<feature type="region of interest" description="Disordered" evidence="4">
    <location>
        <begin position="309"/>
        <end position="437"/>
    </location>
</feature>
<dbReference type="InterPro" id="IPR001766">
    <property type="entry name" value="Fork_head_dom"/>
</dbReference>
<dbReference type="CDD" id="cd20035">
    <property type="entry name" value="FH_FOXQ2-like"/>
    <property type="match status" value="1"/>
</dbReference>
<dbReference type="InterPro" id="IPR036390">
    <property type="entry name" value="WH_DNA-bd_sf"/>
</dbReference>
<evidence type="ECO:0000313" key="6">
    <source>
        <dbReference type="EMBL" id="KAH3834224.1"/>
    </source>
</evidence>
<dbReference type="Gene3D" id="1.10.10.10">
    <property type="entry name" value="Winged helix-like DNA-binding domain superfamily/Winged helix DNA-binding domain"/>
    <property type="match status" value="1"/>
</dbReference>
<feature type="compositionally biased region" description="Basic and acidic residues" evidence="4">
    <location>
        <begin position="311"/>
        <end position="326"/>
    </location>
</feature>
<feature type="region of interest" description="Disordered" evidence="4">
    <location>
        <begin position="176"/>
        <end position="237"/>
    </location>
</feature>
<reference evidence="6" key="2">
    <citation type="submission" date="2020-11" db="EMBL/GenBank/DDBJ databases">
        <authorList>
            <person name="McCartney M.A."/>
            <person name="Auch B."/>
            <person name="Kono T."/>
            <person name="Mallez S."/>
            <person name="Becker A."/>
            <person name="Gohl D.M."/>
            <person name="Silverstein K.A.T."/>
            <person name="Koren S."/>
            <person name="Bechman K.B."/>
            <person name="Herman A."/>
            <person name="Abrahante J.E."/>
            <person name="Garbe J."/>
        </authorList>
    </citation>
    <scope>NUCLEOTIDE SEQUENCE</scope>
    <source>
        <strain evidence="6">Duluth1</strain>
        <tissue evidence="6">Whole animal</tissue>
    </source>
</reference>
<keyword evidence="7" id="KW-1185">Reference proteome</keyword>
<dbReference type="Proteomes" id="UP000828390">
    <property type="component" value="Unassembled WGS sequence"/>
</dbReference>
<feature type="compositionally biased region" description="Basic and acidic residues" evidence="4">
    <location>
        <begin position="225"/>
        <end position="235"/>
    </location>
</feature>
<keyword evidence="1 3" id="KW-0238">DNA-binding</keyword>
<evidence type="ECO:0000256" key="2">
    <source>
        <dbReference type="ARBA" id="ARBA00023242"/>
    </source>
</evidence>
<dbReference type="InterPro" id="IPR047519">
    <property type="entry name" value="FH_FOXQ2-like"/>
</dbReference>
<comment type="subcellular location">
    <subcellularLocation>
        <location evidence="3">Nucleus</location>
    </subcellularLocation>
</comment>
<feature type="compositionally biased region" description="Pro residues" evidence="4">
    <location>
        <begin position="197"/>
        <end position="206"/>
    </location>
</feature>
<dbReference type="InterPro" id="IPR030456">
    <property type="entry name" value="TF_fork_head_CS_2"/>
</dbReference>
<sequence>MEPHIPFFLSNAGTATGSTAAHLEFQRAQFQEYAQRLQMGIRTFPGHFQGINSLAYQGHLINPYFHPYMCKDPRTRYLQEEPKPNHSYIGLIAMAILSARDQKLVLSDIYQWILDNYSYFRTRGPGWRNSIRHNLSLNDCFVKAGRSANGKGHYWAIHPANIEDFQKGDFRRRRAQRRVRRHMGLSVADDDDDDSPAPSPVPPPQPGSAVWTSAEEVPSGFTGDLSKEQTHHHLSTESLIEAENGALDLVSPIRKARRQFDMDSLLAPDPQRKIESNIVYFPPGHFHKLPLFPTAMDLHLSKQSAPTFKAEYPREIKQENGAKDENDVNNENYTIRSDTDDLNDSKHQQTADENEIAKYRIEDDEIDVSTSSQGSPSEKRSMNNKSPSDEKYNGSENGDSVDHSSIESDRGKEVDKKCNGGHETSHPKRGSDSSSDNYGVISTTSCSAVSSLPIAFDSSLYGNIGGLSSIALHGFNGDFQRLGGLDLVRHRLTFPALQRHPIYARASVPAIRFDHDAIAKWQQSMSASFVLKNVHKGSHVVL</sequence>
<dbReference type="PANTHER" id="PTHR11829:SF343">
    <property type="entry name" value="FORK-HEAD DOMAIN-CONTAINING PROTEIN"/>
    <property type="match status" value="1"/>
</dbReference>
<dbReference type="InterPro" id="IPR050211">
    <property type="entry name" value="FOX_domain-containing"/>
</dbReference>
<evidence type="ECO:0000256" key="4">
    <source>
        <dbReference type="SAM" id="MobiDB-lite"/>
    </source>
</evidence>
<feature type="compositionally biased region" description="Basic and acidic residues" evidence="4">
    <location>
        <begin position="377"/>
        <end position="393"/>
    </location>
</feature>
<keyword evidence="2 3" id="KW-0539">Nucleus</keyword>
<organism evidence="6 7">
    <name type="scientific">Dreissena polymorpha</name>
    <name type="common">Zebra mussel</name>
    <name type="synonym">Mytilus polymorpha</name>
    <dbReference type="NCBI Taxonomy" id="45954"/>
    <lineage>
        <taxon>Eukaryota</taxon>
        <taxon>Metazoa</taxon>
        <taxon>Spiralia</taxon>
        <taxon>Lophotrochozoa</taxon>
        <taxon>Mollusca</taxon>
        <taxon>Bivalvia</taxon>
        <taxon>Autobranchia</taxon>
        <taxon>Heteroconchia</taxon>
        <taxon>Euheterodonta</taxon>
        <taxon>Imparidentia</taxon>
        <taxon>Neoheterodontei</taxon>
        <taxon>Myida</taxon>
        <taxon>Dreissenoidea</taxon>
        <taxon>Dreissenidae</taxon>
        <taxon>Dreissena</taxon>
    </lineage>
</organism>
<gene>
    <name evidence="6" type="ORF">DPMN_107544</name>
</gene>